<evidence type="ECO:0000313" key="3">
    <source>
        <dbReference type="Proteomes" id="UP000830167"/>
    </source>
</evidence>
<feature type="transmembrane region" description="Helical" evidence="1">
    <location>
        <begin position="354"/>
        <end position="375"/>
    </location>
</feature>
<proteinExistence type="predicted"/>
<accession>A0ABY4CF93</accession>
<feature type="transmembrane region" description="Helical" evidence="1">
    <location>
        <begin position="210"/>
        <end position="232"/>
    </location>
</feature>
<reference evidence="2" key="1">
    <citation type="submission" date="2021-12" db="EMBL/GenBank/DDBJ databases">
        <title>Alicyclobacillaceae gen. nov., sp. nov., isolated from chalcocite enrichment system.</title>
        <authorList>
            <person name="Jiang Z."/>
        </authorList>
    </citation>
    <scope>NUCLEOTIDE SEQUENCE</scope>
    <source>
        <strain evidence="2">MYW30-H2</strain>
    </source>
</reference>
<keyword evidence="3" id="KW-1185">Reference proteome</keyword>
<feature type="transmembrane region" description="Helical" evidence="1">
    <location>
        <begin position="179"/>
        <end position="198"/>
    </location>
</feature>
<feature type="transmembrane region" description="Helical" evidence="1">
    <location>
        <begin position="135"/>
        <end position="158"/>
    </location>
</feature>
<dbReference type="EMBL" id="CP089291">
    <property type="protein sequence ID" value="UOF89034.1"/>
    <property type="molecule type" value="Genomic_DNA"/>
</dbReference>
<feature type="transmembrane region" description="Helical" evidence="1">
    <location>
        <begin position="444"/>
        <end position="468"/>
    </location>
</feature>
<evidence type="ECO:0000256" key="1">
    <source>
        <dbReference type="SAM" id="Phobius"/>
    </source>
</evidence>
<organism evidence="2 3">
    <name type="scientific">Fodinisporobacter ferrooxydans</name>
    <dbReference type="NCBI Taxonomy" id="2901836"/>
    <lineage>
        <taxon>Bacteria</taxon>
        <taxon>Bacillati</taxon>
        <taxon>Bacillota</taxon>
        <taxon>Bacilli</taxon>
        <taxon>Bacillales</taxon>
        <taxon>Alicyclobacillaceae</taxon>
        <taxon>Fodinisporobacter</taxon>
    </lineage>
</organism>
<feature type="transmembrane region" description="Helical" evidence="1">
    <location>
        <begin position="101"/>
        <end position="123"/>
    </location>
</feature>
<keyword evidence="1" id="KW-1133">Transmembrane helix</keyword>
<gene>
    <name evidence="2" type="ORF">LSG31_13990</name>
</gene>
<feature type="transmembrane region" description="Helical" evidence="1">
    <location>
        <begin position="475"/>
        <end position="494"/>
    </location>
</feature>
<keyword evidence="1" id="KW-0472">Membrane</keyword>
<sequence>MTKTNIVSFSYYHDQKNKLQELADEITHSSKYLEDRYQIAALLESMGWTDDLAYKTFGVEDVFALAAEVWELIQQRVAVSPYSPQEKGQAWHMFLELLKSFLRGMIFALPMSISVLAMITLKFSLWSYEYFTLELATSIAIGTILSFITVGGFTQAIARRGFFYLYQGYYNMGRQITFFFIRWGYIFCIAMCCFIYLFNFVFNIYPQNMFVYIALYFFFLNSIWLSVTVMYILRRELTFTGLIIAGIGLVYILKTWVGLDIIRSQLFAIFLVSGIGMALSLYYFKHEEKKGERGIAPKLPRVSYTVYAVLPYFAYGFLYFLFLYIDRVVAWSTNQEYMPYFIWFRGDYELGLDYALLVLIIPLGFSEVLLNKFMLDIEVFQKRFWAFETDKMNQTFLTKYYRILFVIITISVVSAIVTIFFLLYLNQRYYEVAGKYLITGHVTYFTLFVSCIGYVILAIGLMNAVILFALSQPHFINRVLILAILANMGIGFVLSRWVHYSWAVFGLLAGSILFSVLSTKQVRNIIVKLDYYLYAAS</sequence>
<keyword evidence="1" id="KW-0812">Transmembrane</keyword>
<name>A0ABY4CF93_9BACL</name>
<feature type="transmembrane region" description="Helical" evidence="1">
    <location>
        <begin position="500"/>
        <end position="519"/>
    </location>
</feature>
<protein>
    <submittedName>
        <fullName evidence="2">Uncharacterized protein</fullName>
    </submittedName>
</protein>
<evidence type="ECO:0000313" key="2">
    <source>
        <dbReference type="EMBL" id="UOF89034.1"/>
    </source>
</evidence>
<dbReference type="Proteomes" id="UP000830167">
    <property type="component" value="Chromosome"/>
</dbReference>
<feature type="transmembrane region" description="Helical" evidence="1">
    <location>
        <begin position="265"/>
        <end position="284"/>
    </location>
</feature>
<feature type="transmembrane region" description="Helical" evidence="1">
    <location>
        <begin position="239"/>
        <end position="259"/>
    </location>
</feature>
<feature type="transmembrane region" description="Helical" evidence="1">
    <location>
        <begin position="400"/>
        <end position="424"/>
    </location>
</feature>
<dbReference type="RefSeq" id="WP_347435716.1">
    <property type="nucleotide sequence ID" value="NZ_CP089291.1"/>
</dbReference>
<feature type="transmembrane region" description="Helical" evidence="1">
    <location>
        <begin position="304"/>
        <end position="325"/>
    </location>
</feature>